<dbReference type="PROSITE" id="PS50041">
    <property type="entry name" value="C_TYPE_LECTIN_2"/>
    <property type="match status" value="3"/>
</dbReference>
<feature type="domain" description="C-type lectin" evidence="3">
    <location>
        <begin position="31"/>
        <end position="128"/>
    </location>
</feature>
<accession>A0A6G1QRW7</accession>
<dbReference type="SMART" id="SM00034">
    <property type="entry name" value="CLECT"/>
    <property type="match status" value="3"/>
</dbReference>
<feature type="chain" id="PRO_5026209318" evidence="2">
    <location>
        <begin position="19"/>
        <end position="362"/>
    </location>
</feature>
<keyword evidence="4" id="KW-0675">Receptor</keyword>
<sequence>MTPLLFMLCSGVFHFTLANRLRIFRLCEECNWEDALNRCNERNESIITLYDEKDVNFTESFIKNMSTQNVWTGLHIGRNNVSAWSDGAPLTFNMSHANVANGEQICEAIVNNTWEGFNCSDRKPFMCQKDNSYFLIKNEAKNWCQAHQHCRRYYGDLVSIRNETQNQQVIKKGNGATFWIGLMHDEWKWMDNSCSTYRRWEIRDKDEKCTMLSTIAMLPSMQTQACDNVQQPLFSKGSVRIIVIQKKLNWEQAFDYCKAEHTRLLQIEDAEDQKAIEQWLKYSNPNVNEKIWIGLRQSRVFGFWIWSDKTVSYSHWRNNTMPKMPLSNHCGVINRNSYRWSDENCLLQLSFICEEDIIYMKN</sequence>
<dbReference type="PROSITE" id="PS00615">
    <property type="entry name" value="C_TYPE_LECTIN_1"/>
    <property type="match status" value="1"/>
</dbReference>
<keyword evidence="5" id="KW-1185">Reference proteome</keyword>
<dbReference type="Gene3D" id="3.10.100.10">
    <property type="entry name" value="Mannose-Binding Protein A, subunit A"/>
    <property type="match status" value="3"/>
</dbReference>
<dbReference type="Proteomes" id="UP000503349">
    <property type="component" value="Chromosome 21"/>
</dbReference>
<evidence type="ECO:0000256" key="2">
    <source>
        <dbReference type="SAM" id="SignalP"/>
    </source>
</evidence>
<dbReference type="AlphaFoldDB" id="A0A6G1QRW7"/>
<dbReference type="SUPFAM" id="SSF56436">
    <property type="entry name" value="C-type lectin-like"/>
    <property type="match status" value="3"/>
</dbReference>
<proteinExistence type="predicted"/>
<dbReference type="InterPro" id="IPR016186">
    <property type="entry name" value="C-type_lectin-like/link_sf"/>
</dbReference>
<name>A0A6G1QRW7_CHAAH</name>
<dbReference type="OrthoDB" id="8950604at2759"/>
<keyword evidence="1" id="KW-1015">Disulfide bond</keyword>
<dbReference type="EMBL" id="CM015732">
    <property type="protein sequence ID" value="KAF3705069.1"/>
    <property type="molecule type" value="Genomic_DNA"/>
</dbReference>
<dbReference type="PANTHER" id="PTHR45784">
    <property type="entry name" value="C-TYPE LECTIN DOMAIN FAMILY 20 MEMBER A-RELATED"/>
    <property type="match status" value="1"/>
</dbReference>
<reference evidence="5" key="2">
    <citation type="submission" date="2019-02" db="EMBL/GenBank/DDBJ databases">
        <title>Opniocepnalus argus Var Kimnra genome.</title>
        <authorList>
            <person name="Zhou C."/>
            <person name="Xiao S."/>
        </authorList>
    </citation>
    <scope>NUCLEOTIDE SEQUENCE [LARGE SCALE GENOMIC DNA]</scope>
</reference>
<keyword evidence="2" id="KW-0732">Signal</keyword>
<evidence type="ECO:0000313" key="4">
    <source>
        <dbReference type="EMBL" id="KAF3705069.1"/>
    </source>
</evidence>
<feature type="signal peptide" evidence="2">
    <location>
        <begin position="1"/>
        <end position="18"/>
    </location>
</feature>
<feature type="domain" description="C-type lectin" evidence="3">
    <location>
        <begin position="245"/>
        <end position="354"/>
    </location>
</feature>
<evidence type="ECO:0000313" key="5">
    <source>
        <dbReference type="Proteomes" id="UP000503349"/>
    </source>
</evidence>
<dbReference type="Pfam" id="PF00059">
    <property type="entry name" value="Lectin_C"/>
    <property type="match status" value="3"/>
</dbReference>
<evidence type="ECO:0000259" key="3">
    <source>
        <dbReference type="PROSITE" id="PS50041"/>
    </source>
</evidence>
<dbReference type="InterPro" id="IPR016187">
    <property type="entry name" value="CTDL_fold"/>
</dbReference>
<organism evidence="4 5">
    <name type="scientific">Channa argus</name>
    <name type="common">Northern snakehead</name>
    <name type="synonym">Ophicephalus argus</name>
    <dbReference type="NCBI Taxonomy" id="215402"/>
    <lineage>
        <taxon>Eukaryota</taxon>
        <taxon>Metazoa</taxon>
        <taxon>Chordata</taxon>
        <taxon>Craniata</taxon>
        <taxon>Vertebrata</taxon>
        <taxon>Euteleostomi</taxon>
        <taxon>Actinopterygii</taxon>
        <taxon>Neopterygii</taxon>
        <taxon>Teleostei</taxon>
        <taxon>Neoteleostei</taxon>
        <taxon>Acanthomorphata</taxon>
        <taxon>Anabantaria</taxon>
        <taxon>Anabantiformes</taxon>
        <taxon>Channoidei</taxon>
        <taxon>Channidae</taxon>
        <taxon>Channa</taxon>
    </lineage>
</organism>
<dbReference type="InterPro" id="IPR001304">
    <property type="entry name" value="C-type_lectin-like"/>
</dbReference>
<feature type="domain" description="C-type lectin" evidence="3">
    <location>
        <begin position="128"/>
        <end position="227"/>
    </location>
</feature>
<protein>
    <submittedName>
        <fullName evidence="4">Macrophage mannose receptor 1</fullName>
    </submittedName>
</protein>
<evidence type="ECO:0000256" key="1">
    <source>
        <dbReference type="ARBA" id="ARBA00023157"/>
    </source>
</evidence>
<reference evidence="4 5" key="1">
    <citation type="submission" date="2019-02" db="EMBL/GenBank/DDBJ databases">
        <title>Opniocepnalus argus genome.</title>
        <authorList>
            <person name="Zhou C."/>
            <person name="Xiao S."/>
        </authorList>
    </citation>
    <scope>NUCLEOTIDE SEQUENCE [LARGE SCALE GENOMIC DNA]</scope>
    <source>
        <strain evidence="4">OARG1902GOOAL</strain>
        <tissue evidence="4">Muscle</tissue>
    </source>
</reference>
<dbReference type="CDD" id="cd00037">
    <property type="entry name" value="CLECT"/>
    <property type="match status" value="2"/>
</dbReference>
<gene>
    <name evidence="4" type="ORF">EXN66_Car020760</name>
</gene>
<dbReference type="InterPro" id="IPR018378">
    <property type="entry name" value="C-type_lectin_CS"/>
</dbReference>
<dbReference type="PANTHER" id="PTHR45784:SF3">
    <property type="entry name" value="C-TYPE LECTIN DOMAIN FAMILY 4 MEMBER K-LIKE-RELATED"/>
    <property type="match status" value="1"/>
</dbReference>